<gene>
    <name evidence="2" type="ORF">COCSUDRAFT_20427</name>
</gene>
<dbReference type="OrthoDB" id="498204at2759"/>
<accession>I0YJT0</accession>
<dbReference type="Gene3D" id="3.50.50.60">
    <property type="entry name" value="FAD/NAD(P)-binding domain"/>
    <property type="match status" value="1"/>
</dbReference>
<dbReference type="InterPro" id="IPR036188">
    <property type="entry name" value="FAD/NAD-bd_sf"/>
</dbReference>
<dbReference type="KEGG" id="csl:COCSUDRAFT_20427"/>
<dbReference type="Pfam" id="PF01266">
    <property type="entry name" value="DAO"/>
    <property type="match status" value="1"/>
</dbReference>
<dbReference type="EMBL" id="AGSI01000022">
    <property type="protein sequence ID" value="EIE18649.1"/>
    <property type="molecule type" value="Genomic_DNA"/>
</dbReference>
<dbReference type="AlphaFoldDB" id="I0YJT0"/>
<proteinExistence type="predicted"/>
<dbReference type="STRING" id="574566.I0YJT0"/>
<dbReference type="PANTHER" id="PTHR13847:SF150">
    <property type="entry name" value="OXIDOREDUCTASE TDA3-RELATED"/>
    <property type="match status" value="1"/>
</dbReference>
<comment type="caution">
    <text evidence="2">The sequence shown here is derived from an EMBL/GenBank/DDBJ whole genome shotgun (WGS) entry which is preliminary data.</text>
</comment>
<dbReference type="Proteomes" id="UP000007264">
    <property type="component" value="Unassembled WGS sequence"/>
</dbReference>
<dbReference type="PANTHER" id="PTHR13847">
    <property type="entry name" value="SARCOSINE DEHYDROGENASE-RELATED"/>
    <property type="match status" value="1"/>
</dbReference>
<evidence type="ECO:0000259" key="1">
    <source>
        <dbReference type="Pfam" id="PF01266"/>
    </source>
</evidence>
<dbReference type="Gene3D" id="3.30.9.10">
    <property type="entry name" value="D-Amino Acid Oxidase, subunit A, domain 2"/>
    <property type="match status" value="1"/>
</dbReference>
<reference evidence="2 3" key="1">
    <citation type="journal article" date="2012" name="Genome Biol.">
        <title>The genome of the polar eukaryotic microalga coccomyxa subellipsoidea reveals traits of cold adaptation.</title>
        <authorList>
            <person name="Blanc G."/>
            <person name="Agarkova I."/>
            <person name="Grimwood J."/>
            <person name="Kuo A."/>
            <person name="Brueggeman A."/>
            <person name="Dunigan D."/>
            <person name="Gurnon J."/>
            <person name="Ladunga I."/>
            <person name="Lindquist E."/>
            <person name="Lucas S."/>
            <person name="Pangilinan J."/>
            <person name="Proschold T."/>
            <person name="Salamov A."/>
            <person name="Schmutz J."/>
            <person name="Weeks D."/>
            <person name="Yamada T."/>
            <person name="Claverie J.M."/>
            <person name="Grigoriev I."/>
            <person name="Van Etten J."/>
            <person name="Lomsadze A."/>
            <person name="Borodovsky M."/>
        </authorList>
    </citation>
    <scope>NUCLEOTIDE SEQUENCE [LARGE SCALE GENOMIC DNA]</scope>
    <source>
        <strain evidence="2 3">C-169</strain>
    </source>
</reference>
<sequence length="363" mass="37977">SRDNVVICGAGIIGSAIAYYLAEKGVKATVVEKGDVACASSGKAGGFLALDWNDSTAVGPLARLSYVLHKELAQSLGADTGYREVRTYSVKSLQSVWPEGSVCAGRRKAARKDGLDWLDGNISQVREMAEEGTTAQVHPEKLTRAFLDSALSRGAKLVHRTVQGIALSVRLDGEMLPAGRVVIAMGPWSGDAARWLPGLPRISGQKAHSILVRPSRPVGADCLFAQVVSSSGQRKEPEVYPRPDGSVYICGESDDSRLPDDPLAITPRGDAMTALQEAGGVISSALAEGTLEAQQACFLPTSPDGLPVLGRIPGIDGAYIASGHSCWGILNAPATGKAMAELVADGAAKCVSLAAFDPARFLR</sequence>
<dbReference type="GeneID" id="17036578"/>
<dbReference type="GO" id="GO:0005737">
    <property type="term" value="C:cytoplasm"/>
    <property type="evidence" value="ECO:0007669"/>
    <property type="project" value="TreeGrafter"/>
</dbReference>
<dbReference type="SUPFAM" id="SSF51905">
    <property type="entry name" value="FAD/NAD(P)-binding domain"/>
    <property type="match status" value="1"/>
</dbReference>
<dbReference type="RefSeq" id="XP_005643193.1">
    <property type="nucleotide sequence ID" value="XM_005643136.1"/>
</dbReference>
<dbReference type="eggNOG" id="KOG2852">
    <property type="taxonomic scope" value="Eukaryota"/>
</dbReference>
<dbReference type="InterPro" id="IPR006076">
    <property type="entry name" value="FAD-dep_OxRdtase"/>
</dbReference>
<organism evidence="2 3">
    <name type="scientific">Coccomyxa subellipsoidea (strain C-169)</name>
    <name type="common">Green microalga</name>
    <dbReference type="NCBI Taxonomy" id="574566"/>
    <lineage>
        <taxon>Eukaryota</taxon>
        <taxon>Viridiplantae</taxon>
        <taxon>Chlorophyta</taxon>
        <taxon>core chlorophytes</taxon>
        <taxon>Trebouxiophyceae</taxon>
        <taxon>Trebouxiophyceae incertae sedis</taxon>
        <taxon>Coccomyxaceae</taxon>
        <taxon>Coccomyxa</taxon>
        <taxon>Coccomyxa subellipsoidea</taxon>
    </lineage>
</organism>
<name>I0YJT0_COCSC</name>
<evidence type="ECO:0000313" key="2">
    <source>
        <dbReference type="EMBL" id="EIE18649.1"/>
    </source>
</evidence>
<keyword evidence="3" id="KW-1185">Reference proteome</keyword>
<evidence type="ECO:0000313" key="3">
    <source>
        <dbReference type="Proteomes" id="UP000007264"/>
    </source>
</evidence>
<feature type="non-terminal residue" evidence="2">
    <location>
        <position position="1"/>
    </location>
</feature>
<feature type="domain" description="FAD dependent oxidoreductase" evidence="1">
    <location>
        <begin position="5"/>
        <end position="342"/>
    </location>
</feature>
<protein>
    <submittedName>
        <fullName evidence="2">D-amino acid oxidase</fullName>
    </submittedName>
</protein>